<comment type="caution">
    <text evidence="2">The sequence shown here is derived from an EMBL/GenBank/DDBJ whole genome shotgun (WGS) entry which is preliminary data.</text>
</comment>
<evidence type="ECO:0000313" key="2">
    <source>
        <dbReference type="EMBL" id="KAF6232093.1"/>
    </source>
</evidence>
<keyword evidence="3" id="KW-1185">Reference proteome</keyword>
<reference evidence="2 3" key="1">
    <citation type="journal article" date="2020" name="Genomics">
        <title>Complete, high-quality genomes from long-read metagenomic sequencing of two wolf lichen thalli reveals enigmatic genome architecture.</title>
        <authorList>
            <person name="McKenzie S.K."/>
            <person name="Walston R.F."/>
            <person name="Allen J.L."/>
        </authorList>
    </citation>
    <scope>NUCLEOTIDE SEQUENCE [LARGE SCALE GENOMIC DNA]</scope>
    <source>
        <strain evidence="2">WasteWater2</strain>
    </source>
</reference>
<dbReference type="InterPro" id="IPR013320">
    <property type="entry name" value="ConA-like_dom_sf"/>
</dbReference>
<proteinExistence type="predicted"/>
<dbReference type="Proteomes" id="UP000578531">
    <property type="component" value="Unassembled WGS sequence"/>
</dbReference>
<feature type="transmembrane region" description="Helical" evidence="1">
    <location>
        <begin position="174"/>
        <end position="193"/>
    </location>
</feature>
<dbReference type="EMBL" id="JACCJC010000051">
    <property type="protein sequence ID" value="KAF6232093.1"/>
    <property type="molecule type" value="Genomic_DNA"/>
</dbReference>
<accession>A0A8H6FP35</accession>
<organism evidence="2 3">
    <name type="scientific">Letharia columbiana</name>
    <dbReference type="NCBI Taxonomy" id="112416"/>
    <lineage>
        <taxon>Eukaryota</taxon>
        <taxon>Fungi</taxon>
        <taxon>Dikarya</taxon>
        <taxon>Ascomycota</taxon>
        <taxon>Pezizomycotina</taxon>
        <taxon>Lecanoromycetes</taxon>
        <taxon>OSLEUM clade</taxon>
        <taxon>Lecanoromycetidae</taxon>
        <taxon>Lecanorales</taxon>
        <taxon>Lecanorineae</taxon>
        <taxon>Parmeliaceae</taxon>
        <taxon>Letharia</taxon>
    </lineage>
</organism>
<sequence length="241" mass="26951">MGKESLSDGEVCGLFKIRMETGGEILIRIRNDDPFPGVTLNVQWHGNKLAKEEYLRFDDMDWVSAGGVAPLKSGPHEMAIIFDRKESGMIKLFLDGKLLTNESISLVASPKIGQELWFNALDWDDLDTGFRGSLNRFTMYAGALPPETIVKPLAPKTPRISTLAADLDLPPVTASPWALLFPCVMVVLLLFFVTRRRKGLIRLSPRLGPASSRAHNKIRSYPRYSVETLEMHRTKGPQKTD</sequence>
<gene>
    <name evidence="2" type="ORF">HO173_009687</name>
</gene>
<dbReference type="RefSeq" id="XP_037161523.1">
    <property type="nucleotide sequence ID" value="XM_037311576.1"/>
</dbReference>
<evidence type="ECO:0000256" key="1">
    <source>
        <dbReference type="SAM" id="Phobius"/>
    </source>
</evidence>
<keyword evidence="1" id="KW-0472">Membrane</keyword>
<keyword evidence="1" id="KW-0812">Transmembrane</keyword>
<dbReference type="SUPFAM" id="SSF49899">
    <property type="entry name" value="Concanavalin A-like lectins/glucanases"/>
    <property type="match status" value="1"/>
</dbReference>
<keyword evidence="1" id="KW-1133">Transmembrane helix</keyword>
<dbReference type="Gene3D" id="2.60.120.200">
    <property type="match status" value="1"/>
</dbReference>
<dbReference type="OrthoDB" id="409543at2759"/>
<name>A0A8H6FP35_9LECA</name>
<protein>
    <submittedName>
        <fullName evidence="2">Uncharacterized protein</fullName>
    </submittedName>
</protein>
<dbReference type="AlphaFoldDB" id="A0A8H6FP35"/>
<dbReference type="GeneID" id="59291337"/>
<evidence type="ECO:0000313" key="3">
    <source>
        <dbReference type="Proteomes" id="UP000578531"/>
    </source>
</evidence>